<protein>
    <submittedName>
        <fullName evidence="1">Uncharacterized protein</fullName>
    </submittedName>
</protein>
<dbReference type="Proteomes" id="UP001331761">
    <property type="component" value="Unassembled WGS sequence"/>
</dbReference>
<evidence type="ECO:0000313" key="2">
    <source>
        <dbReference type="Proteomes" id="UP001331761"/>
    </source>
</evidence>
<name>A0AAN8FXK8_TRICO</name>
<dbReference type="EMBL" id="WIXE01000840">
    <property type="protein sequence ID" value="KAK5986250.1"/>
    <property type="molecule type" value="Genomic_DNA"/>
</dbReference>
<accession>A0AAN8FXK8</accession>
<comment type="caution">
    <text evidence="1">The sequence shown here is derived from an EMBL/GenBank/DDBJ whole genome shotgun (WGS) entry which is preliminary data.</text>
</comment>
<gene>
    <name evidence="1" type="ORF">GCK32_019611</name>
</gene>
<evidence type="ECO:0000313" key="1">
    <source>
        <dbReference type="EMBL" id="KAK5986250.1"/>
    </source>
</evidence>
<reference evidence="1 2" key="1">
    <citation type="submission" date="2019-10" db="EMBL/GenBank/DDBJ databases">
        <title>Assembly and Annotation for the nematode Trichostrongylus colubriformis.</title>
        <authorList>
            <person name="Martin J."/>
        </authorList>
    </citation>
    <scope>NUCLEOTIDE SEQUENCE [LARGE SCALE GENOMIC DNA]</scope>
    <source>
        <strain evidence="1">G859</strain>
        <tissue evidence="1">Whole worm</tissue>
    </source>
</reference>
<organism evidence="1 2">
    <name type="scientific">Trichostrongylus colubriformis</name>
    <name type="common">Black scour worm</name>
    <dbReference type="NCBI Taxonomy" id="6319"/>
    <lineage>
        <taxon>Eukaryota</taxon>
        <taxon>Metazoa</taxon>
        <taxon>Ecdysozoa</taxon>
        <taxon>Nematoda</taxon>
        <taxon>Chromadorea</taxon>
        <taxon>Rhabditida</taxon>
        <taxon>Rhabditina</taxon>
        <taxon>Rhabditomorpha</taxon>
        <taxon>Strongyloidea</taxon>
        <taxon>Trichostrongylidae</taxon>
        <taxon>Trichostrongylus</taxon>
    </lineage>
</organism>
<dbReference type="AlphaFoldDB" id="A0AAN8FXK8"/>
<sequence length="76" mass="8835">MALYNRIQTASGLSWGFRLLSVQVGYKTNVEGRQQLEGWSSACIVDEQSLPYHRNDKKELKRLKWESRSVFNLFIG</sequence>
<proteinExistence type="predicted"/>
<keyword evidence="2" id="KW-1185">Reference proteome</keyword>